<dbReference type="GO" id="GO:1901336">
    <property type="term" value="P:lactone biosynthetic process"/>
    <property type="evidence" value="ECO:0007669"/>
    <property type="project" value="UniProtKB-ARBA"/>
</dbReference>
<dbReference type="GO" id="GO:0016491">
    <property type="term" value="F:oxidoreductase activity"/>
    <property type="evidence" value="ECO:0007669"/>
    <property type="project" value="UniProtKB-KW"/>
</dbReference>
<feature type="active site" description="Proton donor; for dehydratase activity" evidence="7">
    <location>
        <position position="1152"/>
    </location>
</feature>
<dbReference type="EMBL" id="SWKU01000012">
    <property type="protein sequence ID" value="KAF3001768.1"/>
    <property type="molecule type" value="Genomic_DNA"/>
</dbReference>
<dbReference type="Pfam" id="PF13602">
    <property type="entry name" value="ADH_zinc_N_2"/>
    <property type="match status" value="1"/>
</dbReference>
<dbReference type="Pfam" id="PF21089">
    <property type="entry name" value="PKS_DH_N"/>
    <property type="match status" value="1"/>
</dbReference>
<dbReference type="Pfam" id="PF14765">
    <property type="entry name" value="PS-DH"/>
    <property type="match status" value="1"/>
</dbReference>
<dbReference type="PROSITE" id="PS52004">
    <property type="entry name" value="KS3_2"/>
    <property type="match status" value="1"/>
</dbReference>
<dbReference type="Gene3D" id="3.10.129.110">
    <property type="entry name" value="Polyketide synthase dehydratase"/>
    <property type="match status" value="1"/>
</dbReference>
<dbReference type="InterPro" id="IPR011032">
    <property type="entry name" value="GroES-like_sf"/>
</dbReference>
<evidence type="ECO:0000256" key="4">
    <source>
        <dbReference type="ARBA" id="ARBA00022857"/>
    </source>
</evidence>
<dbReference type="InterPro" id="IPR036736">
    <property type="entry name" value="ACP-like_sf"/>
</dbReference>
<dbReference type="PROSITE" id="PS00606">
    <property type="entry name" value="KS3_1"/>
    <property type="match status" value="1"/>
</dbReference>
<dbReference type="SMART" id="SM00822">
    <property type="entry name" value="PKS_KR"/>
    <property type="match status" value="1"/>
</dbReference>
<comment type="caution">
    <text evidence="11">The sequence shown here is derived from an EMBL/GenBank/DDBJ whole genome shotgun (WGS) entry which is preliminary data.</text>
</comment>
<feature type="domain" description="Carrier" evidence="8">
    <location>
        <begin position="2236"/>
        <end position="2313"/>
    </location>
</feature>
<dbReference type="InterPro" id="IPR036291">
    <property type="entry name" value="NAD(P)-bd_dom_sf"/>
</dbReference>
<dbReference type="Pfam" id="PF00698">
    <property type="entry name" value="Acyl_transf_1"/>
    <property type="match status" value="1"/>
</dbReference>
<dbReference type="Pfam" id="PF02801">
    <property type="entry name" value="Ketoacyl-synt_C"/>
    <property type="match status" value="1"/>
</dbReference>
<dbReference type="InterPro" id="IPR020843">
    <property type="entry name" value="ER"/>
</dbReference>
<evidence type="ECO:0000313" key="12">
    <source>
        <dbReference type="Proteomes" id="UP000801428"/>
    </source>
</evidence>
<keyword evidence="4" id="KW-0521">NADP</keyword>
<keyword evidence="3" id="KW-0808">Transferase</keyword>
<evidence type="ECO:0000256" key="5">
    <source>
        <dbReference type="ARBA" id="ARBA00023002"/>
    </source>
</evidence>
<dbReference type="Pfam" id="PF08659">
    <property type="entry name" value="KR"/>
    <property type="match status" value="1"/>
</dbReference>
<dbReference type="SMART" id="SM00823">
    <property type="entry name" value="PKS_PP"/>
    <property type="match status" value="1"/>
</dbReference>
<dbReference type="SUPFAM" id="SSF52151">
    <property type="entry name" value="FabD/lysophospholipase-like"/>
    <property type="match status" value="1"/>
</dbReference>
<proteinExistence type="predicted"/>
<evidence type="ECO:0000256" key="1">
    <source>
        <dbReference type="ARBA" id="ARBA00022450"/>
    </source>
</evidence>
<dbReference type="PANTHER" id="PTHR43775:SF29">
    <property type="entry name" value="ASPERFURANONE POLYKETIDE SYNTHASE AFOG-RELATED"/>
    <property type="match status" value="1"/>
</dbReference>
<keyword evidence="2" id="KW-0597">Phosphoprotein</keyword>
<name>A0A9P4TE23_CURKU</name>
<dbReference type="PROSITE" id="PS00012">
    <property type="entry name" value="PHOSPHOPANTETHEINE"/>
    <property type="match status" value="1"/>
</dbReference>
<feature type="domain" description="Ketosynthase family 3 (KS3)" evidence="9">
    <location>
        <begin position="10"/>
        <end position="437"/>
    </location>
</feature>
<gene>
    <name evidence="11" type="ORF">E8E13_000472</name>
</gene>
<sequence>MVISSQGMPQAPVAIVGLSCRFPGAADSPIGFWDLLKNGKSGYSESTDRYNAQAFHHPQTAGPRQNVIPVEGGYFLKQDPYAFDAAFFNITAKEALALDPRQRIALEVAYEALENAGMSLQKIKGSKTSCFLGVSMSDYRDAVSRDFGNFPKYQILGVSDEMIANRISHFLDIHGPSATVQSACSSSLVALHVACQSLRSAESSMAIAGGVGMITLTDGTMHLTNLGFLNPQGHSMSFDASANGYGRGEGCGIVILKLLDQALRDGDNIRAVIKGSGVNSDGWTQGITMPSLDAQADLIKQVYESNGIDYGSVQYVEAHGTGTKVGDPIETTAIFRTIGQSMSSSRKQLYMGSLKPNIGHLEAAAGVASVIKGVLSLEHRLIPPTINFSNPNPAIPFEDWNITVPTGPIPWPAARTQRMSINGFGMGGTNGHIILDGYSTSQAFDRVMGVTGNPRTRLFVLSSHDKAGLQRICHSLRVHLDGNVFSNQRYLADLAHTLAVARGGLAWRTTCLAQTTADLQGQLAIIADSDRGIRASSKTPRIGLIFTGQGAQWARMGIELLQRPVFHDSVSRSGDYLAKMGCTWNPISELSRQSNDSRLGNPDISQPICTVLQIALVDELRSWGVIASRVVGHSSGEIGAAYAIGALSHRDAIAAAYFRGVASARLKERRLEGGMMAIGCSADHARHVMEENGIKATVACVNAPSNVTVSGDISALDDLKNILDARQIFARRLKVDVAYHSPHMHYCSGEYYAAIANVGQEKTQKHSITMVSSVTGYEVERDQLGPYYWVQNLINPVLFSDALKEMVAPSEGNGEKAVDVLIEVGPHSALGGPVEQTLAHHGIKNVDYTSMLVRNQNATESAFELATFLFQRGTTLDMSRVNGDEHCRLLTNLPSYPWNHTKSFNAIGRAQREQYHQPFNTKSLLGAMMPSMDEQERVWRSFVRTEDEPWLRDHVAGSTVVFPAAGMVSIAIEAAQQVLEQGKTPNVIRLRDIGFLTAIVLTDEVATELTVHLRPHLLATTGISPAQWWEFTISSCIGDEGRIRTNCRGLLSIAYDEDRSPQMVREEQLLDAARIESYQKISEQCRQICSREHFYDKWLKSNMSYGPAFQGVQNIHPGTDQSCYEVEIVDIGDTFTRGKLEHPFLINPVTLDAAWQGMLSSRCDDPAGTDFGFNKLLLPTYIGEMSISFDMPRDIGYLMPASCRSRLHGLNGVSSSIDMFDAELSRVVLSVADFRMSKVETDDAEIVADLDSKQVDVAEITSQVRWDYALDLLSPMDLSQAVTDPATGAPSDGLLRIIPLSVDETCLGPQADLYILDHQTTSESPSTFKKAFRQLLEQFKPNPNAWLAMTAPSEASELLRETGFAIIQSVPMNSDKLVLFLGRYRDRPLPTNGAFHHSHTTRPRGITILEPVSPSEEVQAHSQRLQTCLVDRDYLVTVRSGVDGIDSSSDKYCISLLELTGPILASLSQSDFESLRKLWVSCERLLWVTCGDDPKAGLVDGLSRCVNVEIGSTKFQVLNLSREGIQSGPELISRIWTKAESSLGNEFREEHGLLKVPRMYQNLAEDGFLRQHLEDNIQSVDASASSSSFSLTVGKPGLLDSLHYIRTSEPGDLLGDHDIEVDVAYASLNLRDVMVSMGLVPDATLGQEASGTVLRAGREAAKLFTPGDRVSSLSVSGTHATRIRCDSRVTVKVPDDMLLAEAAAAPLVFTAAYHALVNIARLRRGQSVLIHAAAGGLGQAAVQLATTLGLKVFVTASSKEKRQFLIEQFDIPEDCIFHSRDASFVKGVQRITNGHGVDCILNTLSGELLRVSFSCLATFGTFIEFGLRDITDNMRLEMRPFTKSITFTSLDLPTLITEDPTVVGDAMREVFKLLQDAIIRTPQPLTTYSANEAEQAYRTMQQGKHRGKIILSFKPKDKANLSVLCKASESLVLDPDATYLFVGGLGGLGRSLALEFVACGARHIAFLSRSGKSKPGSKAIVDLLVARGIDVRVFAADVADRSSFLSAMESCSTCMPPIKGVMQMAMVLRDVLIENMSYDEWRTPLQPKVNGTLHLHEYFGHDRPLDFMIFCSSFSGLCGSPGQAQYGAGNTYQDALAHYRCKQGLKATSVDLGIMLSVGILAEMGTHTFKQWEDVLGIREHAFHALVKSIANRQRQSTTNLKVQVPAQICLGLGTADMMHAHNLPNPPWYTDPRFKPLTVRTLDANVDESNKQQVTDTVSLAVRLADAGRRDDLDQAASIATEALVAKTAEILRMPTSEIDADRPLYLYGVDSLVALEVRNWITREMKANMALLDILAAVPIKDFAAQIAQKSKLVVAA</sequence>
<dbReference type="InterPro" id="IPR016039">
    <property type="entry name" value="Thiolase-like"/>
</dbReference>
<feature type="active site" description="Proton acceptor; for dehydratase activity" evidence="7">
    <location>
        <position position="954"/>
    </location>
</feature>
<dbReference type="InterPro" id="IPR013968">
    <property type="entry name" value="PKS_KR"/>
</dbReference>
<evidence type="ECO:0000256" key="3">
    <source>
        <dbReference type="ARBA" id="ARBA00022679"/>
    </source>
</evidence>
<dbReference type="InterPro" id="IPR016036">
    <property type="entry name" value="Malonyl_transacylase_ACP-bd"/>
</dbReference>
<keyword evidence="5" id="KW-0560">Oxidoreductase</keyword>
<dbReference type="InterPro" id="IPR014043">
    <property type="entry name" value="Acyl_transferase_dom"/>
</dbReference>
<dbReference type="Pfam" id="PF08240">
    <property type="entry name" value="ADH_N"/>
    <property type="match status" value="1"/>
</dbReference>
<dbReference type="OrthoDB" id="329835at2759"/>
<dbReference type="InterPro" id="IPR020841">
    <property type="entry name" value="PKS_Beta-ketoAc_synthase_dom"/>
</dbReference>
<dbReference type="SMART" id="SM00829">
    <property type="entry name" value="PKS_ER"/>
    <property type="match status" value="1"/>
</dbReference>
<dbReference type="FunFam" id="3.40.50.720:FF:000209">
    <property type="entry name" value="Polyketide synthase Pks12"/>
    <property type="match status" value="1"/>
</dbReference>
<keyword evidence="6" id="KW-0511">Multifunctional enzyme</keyword>
<evidence type="ECO:0000259" key="10">
    <source>
        <dbReference type="PROSITE" id="PS52019"/>
    </source>
</evidence>
<dbReference type="SUPFAM" id="SSF55048">
    <property type="entry name" value="Probable ACP-binding domain of malonyl-CoA ACP transacylase"/>
    <property type="match status" value="1"/>
</dbReference>
<dbReference type="InterPro" id="IPR032821">
    <property type="entry name" value="PKS_assoc"/>
</dbReference>
<evidence type="ECO:0000259" key="9">
    <source>
        <dbReference type="PROSITE" id="PS52004"/>
    </source>
</evidence>
<dbReference type="SUPFAM" id="SSF53901">
    <property type="entry name" value="Thiolase-like"/>
    <property type="match status" value="1"/>
</dbReference>
<dbReference type="InterPro" id="IPR014031">
    <property type="entry name" value="Ketoacyl_synth_C"/>
</dbReference>
<dbReference type="InterPro" id="IPR057326">
    <property type="entry name" value="KR_dom"/>
</dbReference>
<dbReference type="InterPro" id="IPR042104">
    <property type="entry name" value="PKS_dehydratase_sf"/>
</dbReference>
<dbReference type="PROSITE" id="PS50075">
    <property type="entry name" value="CARRIER"/>
    <property type="match status" value="1"/>
</dbReference>
<dbReference type="SMART" id="SM00825">
    <property type="entry name" value="PKS_KS"/>
    <property type="match status" value="1"/>
</dbReference>
<feature type="region of interest" description="C-terminal hotdog fold" evidence="7">
    <location>
        <begin position="1086"/>
        <end position="1245"/>
    </location>
</feature>
<dbReference type="InterPro" id="IPR009081">
    <property type="entry name" value="PP-bd_ACP"/>
</dbReference>
<dbReference type="SUPFAM" id="SSF47336">
    <property type="entry name" value="ACP-like"/>
    <property type="match status" value="1"/>
</dbReference>
<dbReference type="PANTHER" id="PTHR43775">
    <property type="entry name" value="FATTY ACID SYNTHASE"/>
    <property type="match status" value="1"/>
</dbReference>
<dbReference type="InterPro" id="IPR020807">
    <property type="entry name" value="PKS_DH"/>
</dbReference>
<dbReference type="Gene3D" id="1.10.1200.10">
    <property type="entry name" value="ACP-like"/>
    <property type="match status" value="1"/>
</dbReference>
<dbReference type="InterPro" id="IPR020806">
    <property type="entry name" value="PKS_PP-bd"/>
</dbReference>
<dbReference type="GO" id="GO:0004315">
    <property type="term" value="F:3-oxoacyl-[acyl-carrier-protein] synthase activity"/>
    <property type="evidence" value="ECO:0007669"/>
    <property type="project" value="InterPro"/>
</dbReference>
<dbReference type="CDD" id="cd05195">
    <property type="entry name" value="enoyl_red"/>
    <property type="match status" value="1"/>
</dbReference>
<feature type="region of interest" description="N-terminal hotdog fold" evidence="7">
    <location>
        <begin position="922"/>
        <end position="1058"/>
    </location>
</feature>
<dbReference type="InterPro" id="IPR013154">
    <property type="entry name" value="ADH-like_N"/>
</dbReference>
<dbReference type="SMART" id="SM00826">
    <property type="entry name" value="PKS_DH"/>
    <property type="match status" value="1"/>
</dbReference>
<keyword evidence="12" id="KW-1185">Reference proteome</keyword>
<dbReference type="InterPro" id="IPR049900">
    <property type="entry name" value="PKS_mFAS_DH"/>
</dbReference>
<accession>A0A9P4TE23</accession>
<keyword evidence="1" id="KW-0596">Phosphopantetheine</keyword>
<dbReference type="GO" id="GO:0004312">
    <property type="term" value="F:fatty acid synthase activity"/>
    <property type="evidence" value="ECO:0007669"/>
    <property type="project" value="TreeGrafter"/>
</dbReference>
<dbReference type="InterPro" id="IPR018201">
    <property type="entry name" value="Ketoacyl_synth_AS"/>
</dbReference>
<evidence type="ECO:0000313" key="11">
    <source>
        <dbReference type="EMBL" id="KAF3001768.1"/>
    </source>
</evidence>
<organism evidence="11 12">
    <name type="scientific">Curvularia kusanoi</name>
    <name type="common">Cochliobolus kusanoi</name>
    <dbReference type="NCBI Taxonomy" id="90978"/>
    <lineage>
        <taxon>Eukaryota</taxon>
        <taxon>Fungi</taxon>
        <taxon>Dikarya</taxon>
        <taxon>Ascomycota</taxon>
        <taxon>Pezizomycotina</taxon>
        <taxon>Dothideomycetes</taxon>
        <taxon>Pleosporomycetidae</taxon>
        <taxon>Pleosporales</taxon>
        <taxon>Pleosporineae</taxon>
        <taxon>Pleosporaceae</taxon>
        <taxon>Curvularia</taxon>
    </lineage>
</organism>
<dbReference type="InterPro" id="IPR016035">
    <property type="entry name" value="Acyl_Trfase/lysoPLipase"/>
</dbReference>
<dbReference type="InterPro" id="IPR049551">
    <property type="entry name" value="PKS_DH_C"/>
</dbReference>
<dbReference type="Pfam" id="PF00109">
    <property type="entry name" value="ketoacyl-synt"/>
    <property type="match status" value="1"/>
</dbReference>
<dbReference type="InterPro" id="IPR001227">
    <property type="entry name" value="Ac_transferase_dom_sf"/>
</dbReference>
<dbReference type="Proteomes" id="UP000801428">
    <property type="component" value="Unassembled WGS sequence"/>
</dbReference>
<evidence type="ECO:0000256" key="2">
    <source>
        <dbReference type="ARBA" id="ARBA00022553"/>
    </source>
</evidence>
<dbReference type="CDD" id="cd00833">
    <property type="entry name" value="PKS"/>
    <property type="match status" value="1"/>
</dbReference>
<dbReference type="InterPro" id="IPR014030">
    <property type="entry name" value="Ketoacyl_synth_N"/>
</dbReference>
<evidence type="ECO:0000256" key="6">
    <source>
        <dbReference type="ARBA" id="ARBA00023268"/>
    </source>
</evidence>
<dbReference type="SMART" id="SM00827">
    <property type="entry name" value="PKS_AT"/>
    <property type="match status" value="1"/>
</dbReference>
<dbReference type="Gene3D" id="3.90.180.10">
    <property type="entry name" value="Medium-chain alcohol dehydrogenases, catalytic domain"/>
    <property type="match status" value="1"/>
</dbReference>
<reference evidence="11" key="1">
    <citation type="submission" date="2019-04" db="EMBL/GenBank/DDBJ databases">
        <title>Sequencing of skin fungus with MAO and IRED activity.</title>
        <authorList>
            <person name="Marsaioli A.J."/>
            <person name="Bonatto J.M.C."/>
            <person name="Reis Junior O."/>
        </authorList>
    </citation>
    <scope>NUCLEOTIDE SEQUENCE</scope>
    <source>
        <strain evidence="11">30M1</strain>
    </source>
</reference>
<feature type="domain" description="PKS/mFAS DH" evidence="10">
    <location>
        <begin position="922"/>
        <end position="1245"/>
    </location>
</feature>
<dbReference type="InterPro" id="IPR050091">
    <property type="entry name" value="PKS_NRPS_Biosynth_Enz"/>
</dbReference>
<dbReference type="Gene3D" id="3.40.50.720">
    <property type="entry name" value="NAD(P)-binding Rossmann-like Domain"/>
    <property type="match status" value="1"/>
</dbReference>
<dbReference type="PROSITE" id="PS52019">
    <property type="entry name" value="PKS_MFAS_DH"/>
    <property type="match status" value="1"/>
</dbReference>
<dbReference type="GO" id="GO:0006633">
    <property type="term" value="P:fatty acid biosynthetic process"/>
    <property type="evidence" value="ECO:0007669"/>
    <property type="project" value="InterPro"/>
</dbReference>
<dbReference type="InterPro" id="IPR049552">
    <property type="entry name" value="PKS_DH_N"/>
</dbReference>
<evidence type="ECO:0000259" key="8">
    <source>
        <dbReference type="PROSITE" id="PS50075"/>
    </source>
</evidence>
<dbReference type="Gene3D" id="3.40.366.10">
    <property type="entry name" value="Malonyl-Coenzyme A Acyl Carrier Protein, domain 2"/>
    <property type="match status" value="1"/>
</dbReference>
<dbReference type="InterPro" id="IPR006162">
    <property type="entry name" value="Ppantetheine_attach_site"/>
</dbReference>
<dbReference type="Pfam" id="PF23297">
    <property type="entry name" value="ACP_SdgA_C"/>
    <property type="match status" value="1"/>
</dbReference>
<dbReference type="SUPFAM" id="SSF51735">
    <property type="entry name" value="NAD(P)-binding Rossmann-fold domains"/>
    <property type="match status" value="2"/>
</dbReference>
<dbReference type="GO" id="GO:0044550">
    <property type="term" value="P:secondary metabolite biosynthetic process"/>
    <property type="evidence" value="ECO:0007669"/>
    <property type="project" value="TreeGrafter"/>
</dbReference>
<dbReference type="Gene3D" id="3.40.47.10">
    <property type="match status" value="1"/>
</dbReference>
<dbReference type="Pfam" id="PF16197">
    <property type="entry name" value="KAsynt_C_assoc"/>
    <property type="match status" value="1"/>
</dbReference>
<dbReference type="SUPFAM" id="SSF50129">
    <property type="entry name" value="GroES-like"/>
    <property type="match status" value="1"/>
</dbReference>
<dbReference type="GO" id="GO:0031177">
    <property type="term" value="F:phosphopantetheine binding"/>
    <property type="evidence" value="ECO:0007669"/>
    <property type="project" value="InterPro"/>
</dbReference>
<protein>
    <submittedName>
        <fullName evidence="11">T1pks</fullName>
    </submittedName>
</protein>
<evidence type="ECO:0000256" key="7">
    <source>
        <dbReference type="PROSITE-ProRule" id="PRU01363"/>
    </source>
</evidence>